<evidence type="ECO:0000313" key="2">
    <source>
        <dbReference type="EMBL" id="GLQ08022.1"/>
    </source>
</evidence>
<dbReference type="PRINTS" id="PR00598">
    <property type="entry name" value="HTHMARR"/>
</dbReference>
<dbReference type="EMBL" id="BSNF01000010">
    <property type="protein sequence ID" value="GLQ08022.1"/>
    <property type="molecule type" value="Genomic_DNA"/>
</dbReference>
<comment type="caution">
    <text evidence="2">The sequence shown here is derived from an EMBL/GenBank/DDBJ whole genome shotgun (WGS) entry which is preliminary data.</text>
</comment>
<proteinExistence type="predicted"/>
<feature type="domain" description="HTH marR-type" evidence="1">
    <location>
        <begin position="1"/>
        <end position="137"/>
    </location>
</feature>
<dbReference type="InterPro" id="IPR039422">
    <property type="entry name" value="MarR/SlyA-like"/>
</dbReference>
<sequence>MDYKDHRAGFVFSDIARFRARLFDRLLEPHGLTTSQAWVLAQLFIEDGLPQSEIARRMDVGTVTVGGLVERLEVRGLVERRVDPVDRRIKRVSLKEAARPIGRVLAACGQQVNEIAGAGLDDEEARRLMGSLLKVRENLLHALENGEDLKNATDIVLDRTPEKR</sequence>
<organism evidence="2 3">
    <name type="scientific">Sneathiella chinensis</name>
    <dbReference type="NCBI Taxonomy" id="349750"/>
    <lineage>
        <taxon>Bacteria</taxon>
        <taxon>Pseudomonadati</taxon>
        <taxon>Pseudomonadota</taxon>
        <taxon>Alphaproteobacteria</taxon>
        <taxon>Sneathiellales</taxon>
        <taxon>Sneathiellaceae</taxon>
        <taxon>Sneathiella</taxon>
    </lineage>
</organism>
<dbReference type="Gene3D" id="1.10.10.10">
    <property type="entry name" value="Winged helix-like DNA-binding domain superfamily/Winged helix DNA-binding domain"/>
    <property type="match status" value="1"/>
</dbReference>
<reference evidence="2" key="2">
    <citation type="submission" date="2023-01" db="EMBL/GenBank/DDBJ databases">
        <title>Draft genome sequence of Sneathiella chinensis strain NBRC 103408.</title>
        <authorList>
            <person name="Sun Q."/>
            <person name="Mori K."/>
        </authorList>
    </citation>
    <scope>NUCLEOTIDE SEQUENCE</scope>
    <source>
        <strain evidence="2">NBRC 103408</strain>
    </source>
</reference>
<reference evidence="2" key="1">
    <citation type="journal article" date="2014" name="Int. J. Syst. Evol. Microbiol.">
        <title>Complete genome of a new Firmicutes species belonging to the dominant human colonic microbiota ('Ruminococcus bicirculans') reveals two chromosomes and a selective capacity to utilize plant glucans.</title>
        <authorList>
            <consortium name="NISC Comparative Sequencing Program"/>
            <person name="Wegmann U."/>
            <person name="Louis P."/>
            <person name="Goesmann A."/>
            <person name="Henrissat B."/>
            <person name="Duncan S.H."/>
            <person name="Flint H.J."/>
        </authorList>
    </citation>
    <scope>NUCLEOTIDE SEQUENCE</scope>
    <source>
        <strain evidence="2">NBRC 103408</strain>
    </source>
</reference>
<dbReference type="Proteomes" id="UP001161409">
    <property type="component" value="Unassembled WGS sequence"/>
</dbReference>
<dbReference type="InterPro" id="IPR000835">
    <property type="entry name" value="HTH_MarR-typ"/>
</dbReference>
<dbReference type="PROSITE" id="PS50995">
    <property type="entry name" value="HTH_MARR_2"/>
    <property type="match status" value="1"/>
</dbReference>
<evidence type="ECO:0000259" key="1">
    <source>
        <dbReference type="PROSITE" id="PS50995"/>
    </source>
</evidence>
<gene>
    <name evidence="2" type="ORF">GCM10007924_32440</name>
</gene>
<dbReference type="RefSeq" id="WP_169561859.1">
    <property type="nucleotide sequence ID" value="NZ_BSNF01000010.1"/>
</dbReference>
<dbReference type="PANTHER" id="PTHR33164:SF43">
    <property type="entry name" value="HTH-TYPE TRANSCRIPTIONAL REPRESSOR YETL"/>
    <property type="match status" value="1"/>
</dbReference>
<dbReference type="InterPro" id="IPR036388">
    <property type="entry name" value="WH-like_DNA-bd_sf"/>
</dbReference>
<protein>
    <recommendedName>
        <fullName evidence="1">HTH marR-type domain-containing protein</fullName>
    </recommendedName>
</protein>
<accession>A0ABQ5U9N0</accession>
<name>A0ABQ5U9N0_9PROT</name>
<dbReference type="InterPro" id="IPR036390">
    <property type="entry name" value="WH_DNA-bd_sf"/>
</dbReference>
<dbReference type="Pfam" id="PF12802">
    <property type="entry name" value="MarR_2"/>
    <property type="match status" value="1"/>
</dbReference>
<evidence type="ECO:0000313" key="3">
    <source>
        <dbReference type="Proteomes" id="UP001161409"/>
    </source>
</evidence>
<dbReference type="SUPFAM" id="SSF46785">
    <property type="entry name" value="Winged helix' DNA-binding domain"/>
    <property type="match status" value="1"/>
</dbReference>
<keyword evidence="3" id="KW-1185">Reference proteome</keyword>
<dbReference type="SMART" id="SM00347">
    <property type="entry name" value="HTH_MARR"/>
    <property type="match status" value="1"/>
</dbReference>
<dbReference type="PANTHER" id="PTHR33164">
    <property type="entry name" value="TRANSCRIPTIONAL REGULATOR, MARR FAMILY"/>
    <property type="match status" value="1"/>
</dbReference>